<dbReference type="SUPFAM" id="SSF53448">
    <property type="entry name" value="Nucleotide-diphospho-sugar transferases"/>
    <property type="match status" value="1"/>
</dbReference>
<dbReference type="Pfam" id="PF02709">
    <property type="entry name" value="Glyco_transf_7C"/>
    <property type="match status" value="1"/>
</dbReference>
<dbReference type="EMBL" id="JACHXJ010000001">
    <property type="protein sequence ID" value="MBB3126338.1"/>
    <property type="molecule type" value="Genomic_DNA"/>
</dbReference>
<organism evidence="3 4">
    <name type="scientific">Paenibacillus rhizosphaerae</name>
    <dbReference type="NCBI Taxonomy" id="297318"/>
    <lineage>
        <taxon>Bacteria</taxon>
        <taxon>Bacillati</taxon>
        <taxon>Bacillota</taxon>
        <taxon>Bacilli</taxon>
        <taxon>Bacillales</taxon>
        <taxon>Paenibacillaceae</taxon>
        <taxon>Paenibacillus</taxon>
    </lineage>
</organism>
<evidence type="ECO:0000259" key="2">
    <source>
        <dbReference type="Pfam" id="PF02709"/>
    </source>
</evidence>
<reference evidence="3 4" key="1">
    <citation type="submission" date="2020-08" db="EMBL/GenBank/DDBJ databases">
        <title>Genomic Encyclopedia of Type Strains, Phase III (KMG-III): the genomes of soil and plant-associated and newly described type strains.</title>
        <authorList>
            <person name="Whitman W."/>
        </authorList>
    </citation>
    <scope>NUCLEOTIDE SEQUENCE [LARGE SCALE GENOMIC DNA]</scope>
    <source>
        <strain evidence="3 4">CECT 5831</strain>
    </source>
</reference>
<dbReference type="GO" id="GO:0016740">
    <property type="term" value="F:transferase activity"/>
    <property type="evidence" value="ECO:0007669"/>
    <property type="project" value="UniProtKB-KW"/>
</dbReference>
<dbReference type="Proteomes" id="UP000517523">
    <property type="component" value="Unassembled WGS sequence"/>
</dbReference>
<evidence type="ECO:0000256" key="1">
    <source>
        <dbReference type="ARBA" id="ARBA00022679"/>
    </source>
</evidence>
<dbReference type="InterPro" id="IPR029044">
    <property type="entry name" value="Nucleotide-diphossugar_trans"/>
</dbReference>
<evidence type="ECO:0000313" key="4">
    <source>
        <dbReference type="Proteomes" id="UP000517523"/>
    </source>
</evidence>
<sequence>MHDDLSVLIPYQPDGGPRDEALSFVLRFYKHILPSADICIGEIGADEPFSRSRAINRAASRASGGIFIIADGDIIYDPQLVADSVRWIEQGRWVIPFSRINRLTQRVSRLVMEGEAIWPLDTELDTREEHAAFFVGGLNIVGREAFERIGGYDERFIGWGGEDEAFAYTMDTLAGEHVRLDGLMFHFWHPFVGPQGNPHYEHNYKLFERYRAARGDRESMNELIREKQAGKP</sequence>
<comment type="caution">
    <text evidence="3">The sequence shown here is derived from an EMBL/GenBank/DDBJ whole genome shotgun (WGS) entry which is preliminary data.</text>
</comment>
<dbReference type="RefSeq" id="WP_183579339.1">
    <property type="nucleotide sequence ID" value="NZ_JACHXJ010000001.1"/>
</dbReference>
<dbReference type="InterPro" id="IPR027791">
    <property type="entry name" value="Galactosyl_T_C"/>
</dbReference>
<accession>A0A839TLR7</accession>
<name>A0A839TLR7_9BACL</name>
<dbReference type="Gene3D" id="3.90.550.10">
    <property type="entry name" value="Spore Coat Polysaccharide Biosynthesis Protein SpsA, Chain A"/>
    <property type="match status" value="1"/>
</dbReference>
<evidence type="ECO:0000313" key="3">
    <source>
        <dbReference type="EMBL" id="MBB3126338.1"/>
    </source>
</evidence>
<dbReference type="AlphaFoldDB" id="A0A839TLR7"/>
<protein>
    <recommendedName>
        <fullName evidence="2">Galactosyltransferase C-terminal domain-containing protein</fullName>
    </recommendedName>
</protein>
<feature type="domain" description="Galactosyltransferase C-terminal" evidence="2">
    <location>
        <begin position="131"/>
        <end position="170"/>
    </location>
</feature>
<gene>
    <name evidence="3" type="ORF">FHS19_000992</name>
</gene>
<proteinExistence type="predicted"/>
<keyword evidence="1" id="KW-0808">Transferase</keyword>